<gene>
    <name evidence="6" type="ORF">ACFPYL_11345</name>
</gene>
<dbReference type="InterPro" id="IPR028098">
    <property type="entry name" value="Glyco_trans_4-like_N"/>
</dbReference>
<name>A0ABW1LI70_9ACTN</name>
<protein>
    <submittedName>
        <fullName evidence="6">Glycosyltransferase family 4 protein</fullName>
        <ecNumber evidence="6">2.4.-.-</ecNumber>
    </submittedName>
</protein>
<dbReference type="PANTHER" id="PTHR12526:SF640">
    <property type="entry name" value="COLANIC ACID BIOSYNTHESIS GLYCOSYLTRANSFERASE WCAL-RELATED"/>
    <property type="match status" value="1"/>
</dbReference>
<sequence>MQVTVLSWRDAEHPDAGGSEVFVHEISRRLVAAGHRVTLVTSRPAGSTARSTRDGVLIRRRGGRLTVYLHGLAYLLSREGRRSEAVVEVINGLPFGARLVRRRGLLAVVHHLHQSQWSLIYPGLKGRVGWWVESAVTPALYRHVPMVTVSEPSRHDLLALGIEDVTVVHNGTGSFPVASETSPTPLLCVLARLVPHKQIEHAFETLADLRADHPDLRLDVIGDGWWADQLTAYAAQVGVADLVTWHGHVPDAERDALLGRAWIALLPSTREGWGLSIVEAGVQGTPTIAYRSAGGVTEAIVDGRTGLLVADRPAMTAAVRDLLADPERLAAMSRDARRHAAAYSWDDSAAAFSDVLGRVVRP</sequence>
<dbReference type="Pfam" id="PF00534">
    <property type="entry name" value="Glycos_transf_1"/>
    <property type="match status" value="1"/>
</dbReference>
<dbReference type="RefSeq" id="WP_379153932.1">
    <property type="nucleotide sequence ID" value="NZ_JBHSRJ010000004.1"/>
</dbReference>
<dbReference type="CDD" id="cd03801">
    <property type="entry name" value="GT4_PimA-like"/>
    <property type="match status" value="1"/>
</dbReference>
<feature type="domain" description="Glycosyltransferase subfamily 4-like N-terminal" evidence="5">
    <location>
        <begin position="17"/>
        <end position="171"/>
    </location>
</feature>
<dbReference type="Proteomes" id="UP001596135">
    <property type="component" value="Unassembled WGS sequence"/>
</dbReference>
<keyword evidence="7" id="KW-1185">Reference proteome</keyword>
<evidence type="ECO:0000259" key="4">
    <source>
        <dbReference type="Pfam" id="PF00534"/>
    </source>
</evidence>
<evidence type="ECO:0000313" key="7">
    <source>
        <dbReference type="Proteomes" id="UP001596135"/>
    </source>
</evidence>
<proteinExistence type="inferred from homology"/>
<evidence type="ECO:0000256" key="3">
    <source>
        <dbReference type="ARBA" id="ARBA00022679"/>
    </source>
</evidence>
<dbReference type="PANTHER" id="PTHR12526">
    <property type="entry name" value="GLYCOSYLTRANSFERASE"/>
    <property type="match status" value="1"/>
</dbReference>
<reference evidence="7" key="1">
    <citation type="journal article" date="2019" name="Int. J. Syst. Evol. Microbiol.">
        <title>The Global Catalogue of Microorganisms (GCM) 10K type strain sequencing project: providing services to taxonomists for standard genome sequencing and annotation.</title>
        <authorList>
            <consortium name="The Broad Institute Genomics Platform"/>
            <consortium name="The Broad Institute Genome Sequencing Center for Infectious Disease"/>
            <person name="Wu L."/>
            <person name="Ma J."/>
        </authorList>
    </citation>
    <scope>NUCLEOTIDE SEQUENCE [LARGE SCALE GENOMIC DNA]</scope>
    <source>
        <strain evidence="7">CCUG 54522</strain>
    </source>
</reference>
<dbReference type="EMBL" id="JBHSRJ010000004">
    <property type="protein sequence ID" value="MFC6043675.1"/>
    <property type="molecule type" value="Genomic_DNA"/>
</dbReference>
<comment type="similarity">
    <text evidence="1">Belongs to the glycosyltransferase group 1 family. Glycosyltransferase 4 subfamily.</text>
</comment>
<dbReference type="Gene3D" id="3.40.50.2000">
    <property type="entry name" value="Glycogen Phosphorylase B"/>
    <property type="match status" value="2"/>
</dbReference>
<comment type="caution">
    <text evidence="6">The sequence shown here is derived from an EMBL/GenBank/DDBJ whole genome shotgun (WGS) entry which is preliminary data.</text>
</comment>
<evidence type="ECO:0000256" key="2">
    <source>
        <dbReference type="ARBA" id="ARBA00022676"/>
    </source>
</evidence>
<dbReference type="EC" id="2.4.-.-" evidence="6"/>
<feature type="domain" description="Glycosyl transferase family 1" evidence="4">
    <location>
        <begin position="184"/>
        <end position="338"/>
    </location>
</feature>
<organism evidence="6 7">
    <name type="scientific">Nocardioides hankookensis</name>
    <dbReference type="NCBI Taxonomy" id="443157"/>
    <lineage>
        <taxon>Bacteria</taxon>
        <taxon>Bacillati</taxon>
        <taxon>Actinomycetota</taxon>
        <taxon>Actinomycetes</taxon>
        <taxon>Propionibacteriales</taxon>
        <taxon>Nocardioidaceae</taxon>
        <taxon>Nocardioides</taxon>
    </lineage>
</organism>
<evidence type="ECO:0000256" key="1">
    <source>
        <dbReference type="ARBA" id="ARBA00009481"/>
    </source>
</evidence>
<dbReference type="Pfam" id="PF13439">
    <property type="entry name" value="Glyco_transf_4"/>
    <property type="match status" value="1"/>
</dbReference>
<dbReference type="GO" id="GO:0016757">
    <property type="term" value="F:glycosyltransferase activity"/>
    <property type="evidence" value="ECO:0007669"/>
    <property type="project" value="UniProtKB-KW"/>
</dbReference>
<accession>A0ABW1LI70</accession>
<keyword evidence="2 6" id="KW-0328">Glycosyltransferase</keyword>
<keyword evidence="3 6" id="KW-0808">Transferase</keyword>
<dbReference type="SUPFAM" id="SSF53756">
    <property type="entry name" value="UDP-Glycosyltransferase/glycogen phosphorylase"/>
    <property type="match status" value="1"/>
</dbReference>
<evidence type="ECO:0000259" key="5">
    <source>
        <dbReference type="Pfam" id="PF13439"/>
    </source>
</evidence>
<dbReference type="InterPro" id="IPR001296">
    <property type="entry name" value="Glyco_trans_1"/>
</dbReference>
<evidence type="ECO:0000313" key="6">
    <source>
        <dbReference type="EMBL" id="MFC6043675.1"/>
    </source>
</evidence>